<organism evidence="1">
    <name type="scientific">Waddlia chondrophila 2032/99</name>
    <dbReference type="NCBI Taxonomy" id="765953"/>
    <lineage>
        <taxon>Bacteria</taxon>
        <taxon>Pseudomonadati</taxon>
        <taxon>Chlamydiota</taxon>
        <taxon>Chlamydiia</taxon>
        <taxon>Parachlamydiales</taxon>
        <taxon>Waddliaceae</taxon>
        <taxon>Waddlia</taxon>
    </lineage>
</organism>
<evidence type="ECO:0000313" key="1">
    <source>
        <dbReference type="EMBL" id="CCB90438.1"/>
    </source>
</evidence>
<protein>
    <submittedName>
        <fullName evidence="1">Uncharacterized protein</fullName>
    </submittedName>
</protein>
<reference evidence="1" key="1">
    <citation type="submission" date="2011-05" db="EMBL/GenBank/DDBJ databases">
        <title>Unity in variety -- the pan-genome of the Chlamydiae.</title>
        <authorList>
            <person name="Collingro A."/>
            <person name="Tischler P."/>
            <person name="Weinmaier T."/>
            <person name="Penz T."/>
            <person name="Heinz E."/>
            <person name="Brunham R.C."/>
            <person name="Read T.D."/>
            <person name="Bavoil P.M."/>
            <person name="Sachse K."/>
            <person name="Kahane S."/>
            <person name="Friedman M.G."/>
            <person name="Rattei T."/>
            <person name="Myers G.S.A."/>
            <person name="Horn M."/>
        </authorList>
    </citation>
    <scope>NUCLEOTIDE SEQUENCE</scope>
    <source>
        <strain evidence="1">2032/99</strain>
    </source>
</reference>
<name>F8LAC9_9BACT</name>
<dbReference type="AlphaFoldDB" id="F8LAC9"/>
<gene>
    <name evidence="1" type="ORF">WCH_BY12700</name>
</gene>
<sequence length="60" mass="6843">MGFQISLCKFHKNCLSKRLLEGKAVTQKTSFPFLTEDISFSTIDHYGLPKTTLQIPQEQP</sequence>
<accession>F8LAC9</accession>
<proteinExistence type="predicted"/>
<dbReference type="EMBL" id="FR872613">
    <property type="protein sequence ID" value="CCB90438.1"/>
    <property type="molecule type" value="Genomic_DNA"/>
</dbReference>